<gene>
    <name evidence="3" type="ORF">BGZ96_004739</name>
</gene>
<evidence type="ECO:0000313" key="3">
    <source>
        <dbReference type="EMBL" id="KAG0297810.1"/>
    </source>
</evidence>
<sequence length="343" mass="38018">MLRPILILALMALLILYLRQPSSKSSPILPKAVRTSIKHQQPPPKNGRTVAVGDLHSDLEQTLAVLRLAKVVDADSNWSGGYDTLVQTGDIVDRGPDTIAVYNLFDKLRKQAKDAGGKVVNVYGNHEVMNLGGDLRYVTEEDYASFGGRQKRKEAWDVKTGWLGKQIYDNFNITHVQNGHTVFSHGDMEPEWARLGAETLNLLSREAIWKGDFRNAPIFHGTGKCFLALTKEKEREEDENGSICMEFGPIWSRTHATQEDGMEETCKSVDAVKKALGVNRLISGHTPQYRTGKILSICNGGYMVIDVGISKYYGGHLAALEIIENDDGTQSVYALYPGGKRLV</sequence>
<dbReference type="PANTHER" id="PTHR46546">
    <property type="entry name" value="SHEWANELLA-LIKE PROTEIN PHOSPHATASE 1"/>
    <property type="match status" value="1"/>
</dbReference>
<dbReference type="Proteomes" id="UP001194696">
    <property type="component" value="Unassembled WGS sequence"/>
</dbReference>
<keyword evidence="4" id="KW-1185">Reference proteome</keyword>
<comment type="caution">
    <text evidence="3">The sequence shown here is derived from an EMBL/GenBank/DDBJ whole genome shotgun (WGS) entry which is preliminary data.</text>
</comment>
<proteinExistence type="predicted"/>
<dbReference type="EMBL" id="JAAAIM010000022">
    <property type="protein sequence ID" value="KAG0297810.1"/>
    <property type="molecule type" value="Genomic_DNA"/>
</dbReference>
<dbReference type="PANTHER" id="PTHR46546:SF4">
    <property type="entry name" value="SHEWANELLA-LIKE PROTEIN PHOSPHATASE 1"/>
    <property type="match status" value="1"/>
</dbReference>
<dbReference type="Pfam" id="PF00149">
    <property type="entry name" value="Metallophos"/>
    <property type="match status" value="1"/>
</dbReference>
<dbReference type="InterPro" id="IPR029052">
    <property type="entry name" value="Metallo-depent_PP-like"/>
</dbReference>
<evidence type="ECO:0000256" key="1">
    <source>
        <dbReference type="SAM" id="SignalP"/>
    </source>
</evidence>
<feature type="chain" id="PRO_5046890178" description="Calcineurin-like phosphoesterase domain-containing protein" evidence="1">
    <location>
        <begin position="26"/>
        <end position="343"/>
    </location>
</feature>
<protein>
    <recommendedName>
        <fullName evidence="2">Calcineurin-like phosphoesterase domain-containing protein</fullName>
    </recommendedName>
</protein>
<name>A0ABQ7KFZ2_9FUNG</name>
<organism evidence="3 4">
    <name type="scientific">Linnemannia gamsii</name>
    <dbReference type="NCBI Taxonomy" id="64522"/>
    <lineage>
        <taxon>Eukaryota</taxon>
        <taxon>Fungi</taxon>
        <taxon>Fungi incertae sedis</taxon>
        <taxon>Mucoromycota</taxon>
        <taxon>Mortierellomycotina</taxon>
        <taxon>Mortierellomycetes</taxon>
        <taxon>Mortierellales</taxon>
        <taxon>Mortierellaceae</taxon>
        <taxon>Linnemannia</taxon>
    </lineage>
</organism>
<evidence type="ECO:0000259" key="2">
    <source>
        <dbReference type="Pfam" id="PF00149"/>
    </source>
</evidence>
<dbReference type="InterPro" id="IPR004843">
    <property type="entry name" value="Calcineurin-like_PHP"/>
</dbReference>
<keyword evidence="1" id="KW-0732">Signal</keyword>
<dbReference type="Gene3D" id="3.60.21.10">
    <property type="match status" value="1"/>
</dbReference>
<evidence type="ECO:0000313" key="4">
    <source>
        <dbReference type="Proteomes" id="UP001194696"/>
    </source>
</evidence>
<feature type="domain" description="Calcineurin-like phosphoesterase" evidence="2">
    <location>
        <begin position="48"/>
        <end position="289"/>
    </location>
</feature>
<reference evidence="3 4" key="1">
    <citation type="journal article" date="2020" name="Fungal Divers.">
        <title>Resolving the Mortierellaceae phylogeny through synthesis of multi-gene phylogenetics and phylogenomics.</title>
        <authorList>
            <person name="Vandepol N."/>
            <person name="Liber J."/>
            <person name="Desiro A."/>
            <person name="Na H."/>
            <person name="Kennedy M."/>
            <person name="Barry K."/>
            <person name="Grigoriev I.V."/>
            <person name="Miller A.N."/>
            <person name="O'Donnell K."/>
            <person name="Stajich J.E."/>
            <person name="Bonito G."/>
        </authorList>
    </citation>
    <scope>NUCLEOTIDE SEQUENCE [LARGE SCALE GENOMIC DNA]</scope>
    <source>
        <strain evidence="3 4">AD045</strain>
    </source>
</reference>
<feature type="signal peptide" evidence="1">
    <location>
        <begin position="1"/>
        <end position="25"/>
    </location>
</feature>
<dbReference type="SUPFAM" id="SSF56300">
    <property type="entry name" value="Metallo-dependent phosphatases"/>
    <property type="match status" value="1"/>
</dbReference>
<accession>A0ABQ7KFZ2</accession>